<dbReference type="OrthoDB" id="3675041at2"/>
<keyword evidence="1" id="KW-0812">Transmembrane</keyword>
<dbReference type="InterPro" id="IPR050039">
    <property type="entry name" value="MAB_1171c-like"/>
</dbReference>
<feature type="transmembrane region" description="Helical" evidence="1">
    <location>
        <begin position="220"/>
        <end position="245"/>
    </location>
</feature>
<keyword evidence="4" id="KW-1185">Reference proteome</keyword>
<keyword evidence="1" id="KW-0472">Membrane</keyword>
<dbReference type="NCBIfam" id="NF042915">
    <property type="entry name" value="MAB_1171c_fam"/>
    <property type="match status" value="1"/>
</dbReference>
<dbReference type="KEGG" id="led:BBK82_46850"/>
<feature type="transmembrane region" description="Helical" evidence="1">
    <location>
        <begin position="6"/>
        <end position="24"/>
    </location>
</feature>
<feature type="transmembrane region" description="Helical" evidence="1">
    <location>
        <begin position="141"/>
        <end position="161"/>
    </location>
</feature>
<accession>A0A1B2HX57</accession>
<dbReference type="InterPro" id="IPR046675">
    <property type="entry name" value="DUF6545"/>
</dbReference>
<feature type="transmembrane region" description="Helical" evidence="1">
    <location>
        <begin position="31"/>
        <end position="48"/>
    </location>
</feature>
<name>A0A1B2HX57_9PSEU</name>
<dbReference type="RefSeq" id="WP_065920659.1">
    <property type="nucleotide sequence ID" value="NZ_CP016793.1"/>
</dbReference>
<dbReference type="AlphaFoldDB" id="A0A1B2HX57"/>
<dbReference type="Proteomes" id="UP000093053">
    <property type="component" value="Chromosome"/>
</dbReference>
<evidence type="ECO:0000256" key="1">
    <source>
        <dbReference type="SAM" id="Phobius"/>
    </source>
</evidence>
<keyword evidence="1" id="KW-1133">Transmembrane helix</keyword>
<protein>
    <recommendedName>
        <fullName evidence="2">DUF6545 domain-containing protein</fullName>
    </recommendedName>
</protein>
<evidence type="ECO:0000259" key="2">
    <source>
        <dbReference type="Pfam" id="PF20182"/>
    </source>
</evidence>
<feature type="transmembrane region" description="Helical" evidence="1">
    <location>
        <begin position="182"/>
        <end position="200"/>
    </location>
</feature>
<gene>
    <name evidence="3" type="ORF">BBK82_46850</name>
</gene>
<dbReference type="STRING" id="1586287.BBK82_46850"/>
<sequence length="369" mass="41068">MEYLKETQGIVAFSALAVVLYLLVRRPHDPRLHAVTVLVAGWAIGYPFGRAAANGRWFLGLDPMVCQLIQHSMLQVGVYGLICFFIFSALDDRKARIQASIQLVPLLACISVMTWAVLSIPDELRVAAARVPNSLGGGPTGVLAITVFYALGNGYLLYGFATMFVWARRYARGAEPRLRRGLLITSTGLALLVPADAIFVSSNVSRYFGEPLPRWLLTTAVWFLLPGVLLCVVGVIYPIAAMRVAATKLWLRHLRAYHRLGPLWTLLNQSFPEDALHRVPSKRDALSLRGVHRRYYRRVIECRDGLVRISPYIAETPDDLPLADRLRAGLETRRAGAVTLRRPFALAIPEDDGMDADVRELEKLAVSLR</sequence>
<proteinExistence type="predicted"/>
<dbReference type="EMBL" id="CP016793">
    <property type="protein sequence ID" value="ANZ42329.1"/>
    <property type="molecule type" value="Genomic_DNA"/>
</dbReference>
<feature type="transmembrane region" description="Helical" evidence="1">
    <location>
        <begin position="68"/>
        <end position="90"/>
    </location>
</feature>
<evidence type="ECO:0000313" key="3">
    <source>
        <dbReference type="EMBL" id="ANZ42329.1"/>
    </source>
</evidence>
<dbReference type="Pfam" id="PF20182">
    <property type="entry name" value="DUF6545"/>
    <property type="match status" value="1"/>
</dbReference>
<organism evidence="3 4">
    <name type="scientific">Lentzea guizhouensis</name>
    <dbReference type="NCBI Taxonomy" id="1586287"/>
    <lineage>
        <taxon>Bacteria</taxon>
        <taxon>Bacillati</taxon>
        <taxon>Actinomycetota</taxon>
        <taxon>Actinomycetes</taxon>
        <taxon>Pseudonocardiales</taxon>
        <taxon>Pseudonocardiaceae</taxon>
        <taxon>Lentzea</taxon>
    </lineage>
</organism>
<evidence type="ECO:0000313" key="4">
    <source>
        <dbReference type="Proteomes" id="UP000093053"/>
    </source>
</evidence>
<feature type="transmembrane region" description="Helical" evidence="1">
    <location>
        <begin position="102"/>
        <end position="121"/>
    </location>
</feature>
<reference evidence="3 4" key="1">
    <citation type="submission" date="2016-07" db="EMBL/GenBank/DDBJ databases">
        <title>Complete genome sequence of the Lentzea guizhouensis DHS C013.</title>
        <authorList>
            <person name="Cao C."/>
        </authorList>
    </citation>
    <scope>NUCLEOTIDE SEQUENCE [LARGE SCALE GENOMIC DNA]</scope>
    <source>
        <strain evidence="3 4">DHS C013</strain>
    </source>
</reference>
<feature type="domain" description="DUF6545" evidence="2">
    <location>
        <begin position="250"/>
        <end position="367"/>
    </location>
</feature>